<evidence type="ECO:0000313" key="2">
    <source>
        <dbReference type="Proteomes" id="UP000308092"/>
    </source>
</evidence>
<gene>
    <name evidence="1" type="ORF">EYZ11_003136</name>
</gene>
<organism evidence="1 2">
    <name type="scientific">Aspergillus tanneri</name>
    <dbReference type="NCBI Taxonomy" id="1220188"/>
    <lineage>
        <taxon>Eukaryota</taxon>
        <taxon>Fungi</taxon>
        <taxon>Dikarya</taxon>
        <taxon>Ascomycota</taxon>
        <taxon>Pezizomycotina</taxon>
        <taxon>Eurotiomycetes</taxon>
        <taxon>Eurotiomycetidae</taxon>
        <taxon>Eurotiales</taxon>
        <taxon>Aspergillaceae</taxon>
        <taxon>Aspergillus</taxon>
        <taxon>Aspergillus subgen. Circumdati</taxon>
    </lineage>
</organism>
<accession>A0A4S3JNX9</accession>
<name>A0A4S3JNX9_9EURO</name>
<evidence type="ECO:0000313" key="1">
    <source>
        <dbReference type="EMBL" id="THC97363.1"/>
    </source>
</evidence>
<protein>
    <submittedName>
        <fullName evidence="1">Uncharacterized protein</fullName>
    </submittedName>
</protein>
<proteinExistence type="predicted"/>
<dbReference type="VEuPathDB" id="FungiDB:EYZ11_003136"/>
<keyword evidence="2" id="KW-1185">Reference proteome</keyword>
<dbReference type="EMBL" id="SOSA01000077">
    <property type="protein sequence ID" value="THC97363.1"/>
    <property type="molecule type" value="Genomic_DNA"/>
</dbReference>
<dbReference type="Proteomes" id="UP000308092">
    <property type="component" value="Unassembled WGS sequence"/>
</dbReference>
<dbReference type="AlphaFoldDB" id="A0A4S3JNX9"/>
<comment type="caution">
    <text evidence="1">The sequence shown here is derived from an EMBL/GenBank/DDBJ whole genome shotgun (WGS) entry which is preliminary data.</text>
</comment>
<reference evidence="1 2" key="1">
    <citation type="submission" date="2019-03" db="EMBL/GenBank/DDBJ databases">
        <title>The genome sequence of a newly discovered highly antifungal drug resistant Aspergillus species, Aspergillus tanneri NIH 1004.</title>
        <authorList>
            <person name="Mounaud S."/>
            <person name="Singh I."/>
            <person name="Joardar V."/>
            <person name="Pakala S."/>
            <person name="Pakala S."/>
            <person name="Venepally P."/>
            <person name="Hoover J."/>
            <person name="Nierman W."/>
            <person name="Chung J."/>
            <person name="Losada L."/>
        </authorList>
    </citation>
    <scope>NUCLEOTIDE SEQUENCE [LARGE SCALE GENOMIC DNA]</scope>
    <source>
        <strain evidence="1 2">NIH1004</strain>
    </source>
</reference>
<sequence>MVGEFLCEQPIQVSRVLESEQLLLTPLSIQTALLGAAWITIGGKRRTASMFQDLASKAGLKASRVYKGQTSETAVLELVLL</sequence>